<keyword evidence="2" id="KW-1185">Reference proteome</keyword>
<reference evidence="1 2" key="1">
    <citation type="submission" date="2019-05" db="EMBL/GenBank/DDBJ databases">
        <title>Mikania micrantha, genome provides insights into the molecular mechanism of rapid growth.</title>
        <authorList>
            <person name="Liu B."/>
        </authorList>
    </citation>
    <scope>NUCLEOTIDE SEQUENCE [LARGE SCALE GENOMIC DNA]</scope>
    <source>
        <strain evidence="1">NLD-2019</strain>
        <tissue evidence="1">Leaf</tissue>
    </source>
</reference>
<dbReference type="PANTHER" id="PTHR35317:SF35">
    <property type="entry name" value="DUF4219 DOMAIN-CONTAINING PROTEIN"/>
    <property type="match status" value="1"/>
</dbReference>
<dbReference type="PANTHER" id="PTHR35317">
    <property type="entry name" value="OS04G0629600 PROTEIN"/>
    <property type="match status" value="1"/>
</dbReference>
<dbReference type="OrthoDB" id="1738629at2759"/>
<evidence type="ECO:0000313" key="2">
    <source>
        <dbReference type="Proteomes" id="UP000326396"/>
    </source>
</evidence>
<evidence type="ECO:0000313" key="1">
    <source>
        <dbReference type="EMBL" id="KAD2805014.1"/>
    </source>
</evidence>
<evidence type="ECO:0008006" key="3">
    <source>
        <dbReference type="Google" id="ProtNLM"/>
    </source>
</evidence>
<proteinExistence type="predicted"/>
<protein>
    <recommendedName>
        <fullName evidence="3">Zinc finger, CCHC-type</fullName>
    </recommendedName>
</protein>
<dbReference type="AlphaFoldDB" id="A0A5N6LTW6"/>
<sequence>MLKMTDNENIDEFSGKLSGILIKFKNIGSTLEDKVIVRKLLNSVPKKFIQIVAAIEQYSEIDTMPIEEAVGRLKAYERGSKDKKMKMKAKVNFYFLARILEAIMGKKSRKETTAVAKVGHFAYECPNLNDKEDETNLVQAHEDEPTLL</sequence>
<dbReference type="Pfam" id="PF14223">
    <property type="entry name" value="Retrotran_gag_2"/>
    <property type="match status" value="1"/>
</dbReference>
<organism evidence="1 2">
    <name type="scientific">Mikania micrantha</name>
    <name type="common">bitter vine</name>
    <dbReference type="NCBI Taxonomy" id="192012"/>
    <lineage>
        <taxon>Eukaryota</taxon>
        <taxon>Viridiplantae</taxon>
        <taxon>Streptophyta</taxon>
        <taxon>Embryophyta</taxon>
        <taxon>Tracheophyta</taxon>
        <taxon>Spermatophyta</taxon>
        <taxon>Magnoliopsida</taxon>
        <taxon>eudicotyledons</taxon>
        <taxon>Gunneridae</taxon>
        <taxon>Pentapetalae</taxon>
        <taxon>asterids</taxon>
        <taxon>campanulids</taxon>
        <taxon>Asterales</taxon>
        <taxon>Asteraceae</taxon>
        <taxon>Asteroideae</taxon>
        <taxon>Heliantheae alliance</taxon>
        <taxon>Eupatorieae</taxon>
        <taxon>Mikania</taxon>
    </lineage>
</organism>
<accession>A0A5N6LTW6</accession>
<dbReference type="Proteomes" id="UP000326396">
    <property type="component" value="Linkage Group LG8"/>
</dbReference>
<name>A0A5N6LTW6_9ASTR</name>
<gene>
    <name evidence="1" type="ORF">E3N88_38391</name>
</gene>
<comment type="caution">
    <text evidence="1">The sequence shown here is derived from an EMBL/GenBank/DDBJ whole genome shotgun (WGS) entry which is preliminary data.</text>
</comment>
<dbReference type="EMBL" id="SZYD01000018">
    <property type="protein sequence ID" value="KAD2805014.1"/>
    <property type="molecule type" value="Genomic_DNA"/>
</dbReference>